<dbReference type="OMA" id="WETQESI"/>
<evidence type="ECO:0000259" key="2">
    <source>
        <dbReference type="PROSITE" id="PS51762"/>
    </source>
</evidence>
<proteinExistence type="predicted"/>
<dbReference type="OrthoDB" id="192832at2759"/>
<dbReference type="eggNOG" id="ENOG502QUM3">
    <property type="taxonomic scope" value="Eukaryota"/>
</dbReference>
<feature type="domain" description="GH16" evidence="2">
    <location>
        <begin position="32"/>
        <end position="310"/>
    </location>
</feature>
<feature type="signal peptide" evidence="1">
    <location>
        <begin position="1"/>
        <end position="16"/>
    </location>
</feature>
<evidence type="ECO:0000256" key="1">
    <source>
        <dbReference type="SAM" id="SignalP"/>
    </source>
</evidence>
<accession>G4T8Z3</accession>
<dbReference type="AlphaFoldDB" id="G4T8Z3"/>
<reference evidence="3 4" key="1">
    <citation type="journal article" date="2011" name="PLoS Pathog.">
        <title>Endophytic Life Strategies Decoded by Genome and Transcriptome Analyses of the Mutualistic Root Symbiont Piriformospora indica.</title>
        <authorList>
            <person name="Zuccaro A."/>
            <person name="Lahrmann U."/>
            <person name="Guldener U."/>
            <person name="Langen G."/>
            <person name="Pfiffi S."/>
            <person name="Biedenkopf D."/>
            <person name="Wong P."/>
            <person name="Samans B."/>
            <person name="Grimm C."/>
            <person name="Basiewicz M."/>
            <person name="Murat C."/>
            <person name="Martin F."/>
            <person name="Kogel K.H."/>
        </authorList>
    </citation>
    <scope>NUCLEOTIDE SEQUENCE [LARGE SCALE GENOMIC DNA]</scope>
    <source>
        <strain evidence="3 4">DSM 11827</strain>
    </source>
</reference>
<keyword evidence="1" id="KW-0732">Signal</keyword>
<dbReference type="STRING" id="1109443.G4T8Z3"/>
<dbReference type="InterPro" id="IPR013320">
    <property type="entry name" value="ConA-like_dom_sf"/>
</dbReference>
<evidence type="ECO:0000313" key="4">
    <source>
        <dbReference type="Proteomes" id="UP000007148"/>
    </source>
</evidence>
<dbReference type="SUPFAM" id="SSF49899">
    <property type="entry name" value="Concanavalin A-like lectins/glucanases"/>
    <property type="match status" value="1"/>
</dbReference>
<evidence type="ECO:0000313" key="3">
    <source>
        <dbReference type="EMBL" id="CCA67785.1"/>
    </source>
</evidence>
<dbReference type="PANTHER" id="PTHR10963:SF24">
    <property type="entry name" value="GLYCOSIDASE C21B10.07-RELATED"/>
    <property type="match status" value="1"/>
</dbReference>
<dbReference type="PANTHER" id="PTHR10963">
    <property type="entry name" value="GLYCOSYL HYDROLASE-RELATED"/>
    <property type="match status" value="1"/>
</dbReference>
<dbReference type="CDD" id="cd02181">
    <property type="entry name" value="GH16_fungal_Lam16A_glucanase"/>
    <property type="match status" value="1"/>
</dbReference>
<comment type="caution">
    <text evidence="3">The sequence shown here is derived from an EMBL/GenBank/DDBJ whole genome shotgun (WGS) entry which is preliminary data.</text>
</comment>
<dbReference type="InterPro" id="IPR000757">
    <property type="entry name" value="Beta-glucanase-like"/>
</dbReference>
<name>G4T8Z3_SERID</name>
<dbReference type="Proteomes" id="UP000007148">
    <property type="component" value="Unassembled WGS sequence"/>
</dbReference>
<dbReference type="PROSITE" id="PS51762">
    <property type="entry name" value="GH16_2"/>
    <property type="match status" value="1"/>
</dbReference>
<dbReference type="EMBL" id="CAFZ01000019">
    <property type="protein sequence ID" value="CCA67785.1"/>
    <property type="molecule type" value="Genomic_DNA"/>
</dbReference>
<dbReference type="Gene3D" id="2.60.120.200">
    <property type="match status" value="1"/>
</dbReference>
<dbReference type="GO" id="GO:0004553">
    <property type="term" value="F:hydrolase activity, hydrolyzing O-glycosyl compounds"/>
    <property type="evidence" value="ECO:0007669"/>
    <property type="project" value="InterPro"/>
</dbReference>
<sequence length="358" mass="40605">MHSLVFLVAAVYPVVAHRYALKDEIVGEKFFHSFRHESIPDPTHGRVEYVDERTARQLNLSYATEDHFIMRADHSTRLDSWSTGRKSVRILSNDAYSHGTVLVADIEHMPTGCGTWPAFWTVGDTNWPYKGEIDILEGVNDVSPNMVSLHTSEGCKQPSQRAQKGSSVNRDCNAFVNYNSGCNSKVNNQFSYGPSFNAMGGGWYALERTRKEIKVWFWPRNDATVPAEVASRYHHSRGLIQAPIVGDIPLGGHHHHHPDTIHIDTSTWGVPDALFVDEQCDIPSHFKEHHIVINLTFCGDWAGEFFTYRGSGCPGSCVDYVNSNPEAFKDAYWDIRGIRVFAKPEEEENYQDWFVKRT</sequence>
<dbReference type="InParanoid" id="G4T8Z3"/>
<keyword evidence="4" id="KW-1185">Reference proteome</keyword>
<dbReference type="GO" id="GO:0009251">
    <property type="term" value="P:glucan catabolic process"/>
    <property type="evidence" value="ECO:0007669"/>
    <property type="project" value="TreeGrafter"/>
</dbReference>
<gene>
    <name evidence="3" type="ORF">PIIN_01609</name>
</gene>
<feature type="chain" id="PRO_5003468580" evidence="1">
    <location>
        <begin position="17"/>
        <end position="358"/>
    </location>
</feature>
<protein>
    <submittedName>
        <fullName evidence="3">Related to endo-1,3(4)-beta-glucanase</fullName>
    </submittedName>
</protein>
<organism evidence="3 4">
    <name type="scientific">Serendipita indica (strain DSM 11827)</name>
    <name type="common">Root endophyte fungus</name>
    <name type="synonym">Piriformospora indica</name>
    <dbReference type="NCBI Taxonomy" id="1109443"/>
    <lineage>
        <taxon>Eukaryota</taxon>
        <taxon>Fungi</taxon>
        <taxon>Dikarya</taxon>
        <taxon>Basidiomycota</taxon>
        <taxon>Agaricomycotina</taxon>
        <taxon>Agaricomycetes</taxon>
        <taxon>Sebacinales</taxon>
        <taxon>Serendipitaceae</taxon>
        <taxon>Serendipita</taxon>
    </lineage>
</organism>
<dbReference type="Pfam" id="PF26113">
    <property type="entry name" value="GH16_XgeA"/>
    <property type="match status" value="2"/>
</dbReference>
<dbReference type="HOGENOM" id="CLU_016972_1_1_1"/>
<dbReference type="InterPro" id="IPR050546">
    <property type="entry name" value="Glycosyl_Hydrlase_16"/>
</dbReference>